<reference evidence="4 5" key="1">
    <citation type="submission" date="2018-04" db="EMBL/GenBank/DDBJ databases">
        <authorList>
            <person name="Vogel A."/>
        </authorList>
    </citation>
    <scope>NUCLEOTIDE SEQUENCE [LARGE SCALE GENOMIC DNA]</scope>
</reference>
<dbReference type="Pfam" id="PF10536">
    <property type="entry name" value="PMD"/>
    <property type="match status" value="1"/>
</dbReference>
<dbReference type="Proteomes" id="UP000595140">
    <property type="component" value="Unassembled WGS sequence"/>
</dbReference>
<feature type="compositionally biased region" description="Acidic residues" evidence="1">
    <location>
        <begin position="411"/>
        <end position="428"/>
    </location>
</feature>
<feature type="domain" description="MULE transposase" evidence="3">
    <location>
        <begin position="663"/>
        <end position="761"/>
    </location>
</feature>
<dbReference type="InterPro" id="IPR018289">
    <property type="entry name" value="MULE_transposase_dom"/>
</dbReference>
<dbReference type="InterPro" id="IPR019557">
    <property type="entry name" value="AminoTfrase-like_pln_mobile"/>
</dbReference>
<keyword evidence="5" id="KW-1185">Reference proteome</keyword>
<name>A0A484L0F5_9ASTE</name>
<evidence type="ECO:0008006" key="6">
    <source>
        <dbReference type="Google" id="ProtNLM"/>
    </source>
</evidence>
<protein>
    <recommendedName>
        <fullName evidence="6">Aminotransferase-like plant mobile domain-containing protein</fullName>
    </recommendedName>
</protein>
<accession>A0A484L0F5</accession>
<dbReference type="Pfam" id="PF10551">
    <property type="entry name" value="MULE"/>
    <property type="match status" value="1"/>
</dbReference>
<dbReference type="EMBL" id="OOIL02000747">
    <property type="protein sequence ID" value="VFQ68962.1"/>
    <property type="molecule type" value="Genomic_DNA"/>
</dbReference>
<feature type="domain" description="Aminotransferase-like plant mobile" evidence="2">
    <location>
        <begin position="58"/>
        <end position="201"/>
    </location>
</feature>
<dbReference type="PANTHER" id="PTHR31973">
    <property type="entry name" value="POLYPROTEIN, PUTATIVE-RELATED"/>
    <property type="match status" value="1"/>
</dbReference>
<evidence type="ECO:0000313" key="4">
    <source>
        <dbReference type="EMBL" id="VFQ68962.1"/>
    </source>
</evidence>
<proteinExistence type="predicted"/>
<gene>
    <name evidence="4" type="ORF">CCAM_LOCUS10738</name>
</gene>
<evidence type="ECO:0000259" key="2">
    <source>
        <dbReference type="Pfam" id="PF10536"/>
    </source>
</evidence>
<evidence type="ECO:0000256" key="1">
    <source>
        <dbReference type="SAM" id="MobiDB-lite"/>
    </source>
</evidence>
<feature type="region of interest" description="Disordered" evidence="1">
    <location>
        <begin position="408"/>
        <end position="429"/>
    </location>
</feature>
<dbReference type="OrthoDB" id="1918246at2759"/>
<dbReference type="PANTHER" id="PTHR31973:SF195">
    <property type="entry name" value="MUDR FAMILY TRANSPOSASE"/>
    <property type="match status" value="1"/>
</dbReference>
<organism evidence="4 5">
    <name type="scientific">Cuscuta campestris</name>
    <dbReference type="NCBI Taxonomy" id="132261"/>
    <lineage>
        <taxon>Eukaryota</taxon>
        <taxon>Viridiplantae</taxon>
        <taxon>Streptophyta</taxon>
        <taxon>Embryophyta</taxon>
        <taxon>Tracheophyta</taxon>
        <taxon>Spermatophyta</taxon>
        <taxon>Magnoliopsida</taxon>
        <taxon>eudicotyledons</taxon>
        <taxon>Gunneridae</taxon>
        <taxon>Pentapetalae</taxon>
        <taxon>asterids</taxon>
        <taxon>lamiids</taxon>
        <taxon>Solanales</taxon>
        <taxon>Convolvulaceae</taxon>
        <taxon>Cuscuteae</taxon>
        <taxon>Cuscuta</taxon>
        <taxon>Cuscuta subgen. Grammica</taxon>
        <taxon>Cuscuta sect. Cleistogrammica</taxon>
    </lineage>
</organism>
<evidence type="ECO:0000259" key="3">
    <source>
        <dbReference type="Pfam" id="PF10551"/>
    </source>
</evidence>
<sequence length="927" mass="105887">MVNPNTYVDLFREVIGFEVMREHVGQAGFNLAALENNIDNENERQVLPGNTDREAERYKASVILQLLGGTLFPNSTGRFVPVEFLPLLRTPEITAQFSWGSAVLANLYRNLCKVALKKTDKPRFCGCALLLQLWAWSRIILVRPEVRVVNNDRHGPLREDEPHGARWRIRRLFNGTSRFSVRNYRDQFDGSLLRHVVWTPADGRNTVREAFIPTYNEWRNNRFNHLVEDEMEPLPPNYVGDGCVENYINWFYFYGRRFIRNPAHHLEIGVDGSAGSLAIAVNALRRVRDSVLDAPAHEIQQVAAEALVNIERQERIANYVPPIVPEHSESSSHAEEMDTFLGGGAGTSCAVMGIEDETMWNVFVSKAKNFGLLEIYISAEQSGVGTSTSRPPEDAMCRRRVSIAQHVEAIDNPESDSDLEDSNSDGDETELRWIEETRKEAESGRKRYTPDVVVQENMIFPSFESLEDAITKDCIKDLKVWTLEYKRERSWACRCWYHDGNPRCYWRAQAAKGKKSDHWLLKNYHQRHTCRPDYSHGGDDRNITSQFIARMIVGKLRVDPEYKVKLIRHEVTELYKVPVSYKKCWLARLIASETLYGSWKNSYKQVPILLQALVSSYPGTVVDFVCTSPPTDLNTEPVIGVNFKYAFWAFPAAINGLQHCLPVVTVDGTHLYGKYKGHLLLAVALNGNREIFPHAYAVVDGESTDSWSWFLRLVAQKVIAGERVCVISDRHAGIMNAYRDVEELQTGNIVKRFCLRHIRSNFNSKFHNKKLKDLMWSAGSTPSVQEFQDCMQEIRSQSEQAYQYLVEIPLQLWTQAYDNGSRCGILTTNSSESFNNMLKGCRMLPRALKICDDRNKIIATVNNILPTDTILHLKKKVSLRFTDVPVWKFSLSLVFDERLPPTPLEVHKRVADYDLLVDGSEIKATLA</sequence>
<evidence type="ECO:0000313" key="5">
    <source>
        <dbReference type="Proteomes" id="UP000595140"/>
    </source>
</evidence>
<dbReference type="AlphaFoldDB" id="A0A484L0F5"/>